<feature type="compositionally biased region" description="Polar residues" evidence="1">
    <location>
        <begin position="130"/>
        <end position="140"/>
    </location>
</feature>
<evidence type="ECO:0000313" key="2">
    <source>
        <dbReference type="EMBL" id="TFV37975.1"/>
    </source>
</evidence>
<proteinExistence type="predicted"/>
<evidence type="ECO:0000256" key="1">
    <source>
        <dbReference type="SAM" id="MobiDB-lite"/>
    </source>
</evidence>
<dbReference type="Proteomes" id="UP000297966">
    <property type="component" value="Unassembled WGS sequence"/>
</dbReference>
<accession>A0A4Y9L3J2</accession>
<dbReference type="RefSeq" id="WP_135179192.1">
    <property type="nucleotide sequence ID" value="NZ_SPQT01000044.1"/>
</dbReference>
<dbReference type="AlphaFoldDB" id="A0A4Y9L3J2"/>
<sequence length="140" mass="16019">MEHKHSIAGIRRSCLVVDWLGFVDPNQQQTPVAAETQRCNMRFRMLLITPRSFVLITVTLSGTTCFNIRQNGAIVNEMGIQRWSVGRYSLSQWSGSEQSSYDIDHKRPGGNDYSTNRSARLDTDQDLHWESQSTTEPRRS</sequence>
<feature type="region of interest" description="Disordered" evidence="1">
    <location>
        <begin position="98"/>
        <end position="140"/>
    </location>
</feature>
<reference evidence="2 3" key="1">
    <citation type="submission" date="2019-03" db="EMBL/GenBank/DDBJ databases">
        <title>Bradyrhizobium diversity isolated from nodules of Chamaecrista fasciculata.</title>
        <authorList>
            <person name="Klepa M.S."/>
            <person name="Urquiaga M.O."/>
            <person name="Hungria M."/>
            <person name="Delamuta J.R."/>
        </authorList>
    </citation>
    <scope>NUCLEOTIDE SEQUENCE [LARGE SCALE GENOMIC DNA]</scope>
    <source>
        <strain evidence="2 3">CNPSo 3448</strain>
    </source>
</reference>
<keyword evidence="3" id="KW-1185">Reference proteome</keyword>
<protein>
    <submittedName>
        <fullName evidence="2">Uncharacterized protein</fullName>
    </submittedName>
</protein>
<comment type="caution">
    <text evidence="2">The sequence shown here is derived from an EMBL/GenBank/DDBJ whole genome shotgun (WGS) entry which is preliminary data.</text>
</comment>
<name>A0A4Y9L3J2_9BRAD</name>
<feature type="compositionally biased region" description="Basic and acidic residues" evidence="1">
    <location>
        <begin position="119"/>
        <end position="129"/>
    </location>
</feature>
<organism evidence="2 3">
    <name type="scientific">Bradyrhizobium niftali</name>
    <dbReference type="NCBI Taxonomy" id="2560055"/>
    <lineage>
        <taxon>Bacteria</taxon>
        <taxon>Pseudomonadati</taxon>
        <taxon>Pseudomonadota</taxon>
        <taxon>Alphaproteobacteria</taxon>
        <taxon>Hyphomicrobiales</taxon>
        <taxon>Nitrobacteraceae</taxon>
        <taxon>Bradyrhizobium</taxon>
    </lineage>
</organism>
<gene>
    <name evidence="2" type="ORF">E4K65_42580</name>
</gene>
<evidence type="ECO:0000313" key="3">
    <source>
        <dbReference type="Proteomes" id="UP000297966"/>
    </source>
</evidence>
<dbReference type="EMBL" id="SPQT01000044">
    <property type="protein sequence ID" value="TFV37975.1"/>
    <property type="molecule type" value="Genomic_DNA"/>
</dbReference>